<dbReference type="AlphaFoldDB" id="A0A0F8YP77"/>
<reference evidence="1" key="1">
    <citation type="journal article" date="2015" name="Nature">
        <title>Complex archaea that bridge the gap between prokaryotes and eukaryotes.</title>
        <authorList>
            <person name="Spang A."/>
            <person name="Saw J.H."/>
            <person name="Jorgensen S.L."/>
            <person name="Zaremba-Niedzwiedzka K."/>
            <person name="Martijn J."/>
            <person name="Lind A.E."/>
            <person name="van Eijk R."/>
            <person name="Schleper C."/>
            <person name="Guy L."/>
            <person name="Ettema T.J."/>
        </authorList>
    </citation>
    <scope>NUCLEOTIDE SEQUENCE</scope>
</reference>
<proteinExistence type="predicted"/>
<comment type="caution">
    <text evidence="1">The sequence shown here is derived from an EMBL/GenBank/DDBJ whole genome shotgun (WGS) entry which is preliminary data.</text>
</comment>
<evidence type="ECO:0000313" key="1">
    <source>
        <dbReference type="EMBL" id="KKK55944.1"/>
    </source>
</evidence>
<sequence length="117" mass="13093">MTTSEITDFISKFWTFDLSATSDLSSSTQYHVVLYSASTDDASNYWEVGVDTSGSASKDDDDGSGTWVTSSFSLYYRLSDTDIDRKWHFFEMDGAQYAVDQRADEANSTLKMNGERG</sequence>
<name>A0A0F8YP77_9ZZZZ</name>
<protein>
    <submittedName>
        <fullName evidence="1">Uncharacterized protein</fullName>
    </submittedName>
</protein>
<accession>A0A0F8YP77</accession>
<organism evidence="1">
    <name type="scientific">marine sediment metagenome</name>
    <dbReference type="NCBI Taxonomy" id="412755"/>
    <lineage>
        <taxon>unclassified sequences</taxon>
        <taxon>metagenomes</taxon>
        <taxon>ecological metagenomes</taxon>
    </lineage>
</organism>
<gene>
    <name evidence="1" type="ORF">LCGC14_3069460</name>
</gene>
<feature type="non-terminal residue" evidence="1">
    <location>
        <position position="117"/>
    </location>
</feature>
<dbReference type="EMBL" id="LAZR01065244">
    <property type="protein sequence ID" value="KKK55944.1"/>
    <property type="molecule type" value="Genomic_DNA"/>
</dbReference>